<evidence type="ECO:0000256" key="3">
    <source>
        <dbReference type="ARBA" id="ARBA00022630"/>
    </source>
</evidence>
<keyword evidence="12" id="KW-0732">Signal</keyword>
<evidence type="ECO:0000256" key="2">
    <source>
        <dbReference type="ARBA" id="ARBA00016337"/>
    </source>
</evidence>
<evidence type="ECO:0000313" key="13">
    <source>
        <dbReference type="EMBL" id="HJC23165.1"/>
    </source>
</evidence>
<proteinExistence type="inferred from homology"/>
<comment type="function">
    <text evidence="12">Flavin transferase that catalyzes the transfer of the FMN moiety of FAD and its covalent binding to the hydroxyl group of a threonine residue in a target flavoprotein.</text>
</comment>
<reference evidence="13" key="2">
    <citation type="submission" date="2021-04" db="EMBL/GenBank/DDBJ databases">
        <authorList>
            <person name="Gilroy R."/>
        </authorList>
    </citation>
    <scope>NUCLEOTIDE SEQUENCE</scope>
    <source>
        <strain evidence="13">USAMLcec2-132</strain>
    </source>
</reference>
<dbReference type="Proteomes" id="UP000823891">
    <property type="component" value="Unassembled WGS sequence"/>
</dbReference>
<evidence type="ECO:0000313" key="14">
    <source>
        <dbReference type="Proteomes" id="UP000823891"/>
    </source>
</evidence>
<dbReference type="GO" id="GO:0005886">
    <property type="term" value="C:plasma membrane"/>
    <property type="evidence" value="ECO:0007669"/>
    <property type="project" value="UniProtKB-SubCell"/>
</dbReference>
<keyword evidence="7 10" id="KW-0460">Magnesium</keyword>
<dbReference type="PANTHER" id="PTHR30040:SF2">
    <property type="entry name" value="FAD:PROTEIN FMN TRANSFERASE"/>
    <property type="match status" value="1"/>
</dbReference>
<dbReference type="SUPFAM" id="SSF143631">
    <property type="entry name" value="ApbE-like"/>
    <property type="match status" value="1"/>
</dbReference>
<feature type="binding site" evidence="11">
    <location>
        <position position="286"/>
    </location>
    <ligand>
        <name>Mg(2+)</name>
        <dbReference type="ChEBI" id="CHEBI:18420"/>
    </ligand>
</feature>
<dbReference type="PIRSF" id="PIRSF006268">
    <property type="entry name" value="ApbE"/>
    <property type="match status" value="1"/>
</dbReference>
<feature type="binding site" evidence="11">
    <location>
        <position position="173"/>
    </location>
    <ligand>
        <name>Mg(2+)</name>
        <dbReference type="ChEBI" id="CHEBI:18420"/>
    </ligand>
</feature>
<dbReference type="GO" id="GO:0016740">
    <property type="term" value="F:transferase activity"/>
    <property type="evidence" value="ECO:0007669"/>
    <property type="project" value="UniProtKB-UniRule"/>
</dbReference>
<sequence length="360" mass="38906">MQRKNAKACFGLAVMFLILCISGGCTSYSEPPKAEASLFAMNTYMTFTAYGENAETALDGAKARIQELESLWSVTDVTSEIYRANHSNGKSVEVSDETANLISFALDMAEETGGTLDPTIYPVLTAWGFATDTRQVPAQEQVAELLSLVDYTRISLEGTILTVPAGMELDLGAVGKGYTADLVTALLKEQGVESSLFSLGGNIQAIGSRPDGSDWRIGIRDPKGDGNLGVLEISDAAVVTSGGYENCFEDEYGNIYWHILNPSTGYPVRSGLQAVTIIGTAGRLCDALSTALFVMGVEQAEAYWRENGGFEMLLVTDQNEIFLTEGIADRFSLNDGRTETIRIMRDASRRADRSTNEKKG</sequence>
<dbReference type="GO" id="GO:0046872">
    <property type="term" value="F:metal ion binding"/>
    <property type="evidence" value="ECO:0007669"/>
    <property type="project" value="UniProtKB-UniRule"/>
</dbReference>
<evidence type="ECO:0000256" key="1">
    <source>
        <dbReference type="ARBA" id="ARBA00011955"/>
    </source>
</evidence>
<comment type="similarity">
    <text evidence="10 12">Belongs to the ApbE family.</text>
</comment>
<keyword evidence="12" id="KW-0472">Membrane</keyword>
<evidence type="ECO:0000256" key="9">
    <source>
        <dbReference type="ARBA" id="ARBA00048540"/>
    </source>
</evidence>
<dbReference type="InterPro" id="IPR003374">
    <property type="entry name" value="ApbE-like_sf"/>
</dbReference>
<reference evidence="13" key="1">
    <citation type="journal article" date="2021" name="PeerJ">
        <title>Extensive microbial diversity within the chicken gut microbiome revealed by metagenomics and culture.</title>
        <authorList>
            <person name="Gilroy R."/>
            <person name="Ravi A."/>
            <person name="Getino M."/>
            <person name="Pursley I."/>
            <person name="Horton D.L."/>
            <person name="Alikhan N.F."/>
            <person name="Baker D."/>
            <person name="Gharbi K."/>
            <person name="Hall N."/>
            <person name="Watson M."/>
            <person name="Adriaenssens E.M."/>
            <person name="Foster-Nyarko E."/>
            <person name="Jarju S."/>
            <person name="Secka A."/>
            <person name="Antonio M."/>
            <person name="Oren A."/>
            <person name="Chaudhuri R.R."/>
            <person name="La Ragione R."/>
            <person name="Hildebrand F."/>
            <person name="Pallen M.J."/>
        </authorList>
    </citation>
    <scope>NUCLEOTIDE SEQUENCE</scope>
    <source>
        <strain evidence="13">USAMLcec2-132</strain>
    </source>
</reference>
<dbReference type="Pfam" id="PF02424">
    <property type="entry name" value="ApbE"/>
    <property type="match status" value="1"/>
</dbReference>
<dbReference type="Gene3D" id="3.10.520.10">
    <property type="entry name" value="ApbE-like domains"/>
    <property type="match status" value="1"/>
</dbReference>
<evidence type="ECO:0000256" key="4">
    <source>
        <dbReference type="ARBA" id="ARBA00022679"/>
    </source>
</evidence>
<evidence type="ECO:0000256" key="7">
    <source>
        <dbReference type="ARBA" id="ARBA00022842"/>
    </source>
</evidence>
<dbReference type="EC" id="2.7.1.180" evidence="1 10"/>
<name>A0A9D2NED9_9FIRM</name>
<keyword evidence="12" id="KW-0997">Cell inner membrane</keyword>
<keyword evidence="4 10" id="KW-0808">Transferase</keyword>
<gene>
    <name evidence="13" type="ORF">H9761_05600</name>
</gene>
<keyword evidence="3 10" id="KW-0285">Flavoprotein</keyword>
<comment type="cofactor">
    <cofactor evidence="11">
        <name>Mg(2+)</name>
        <dbReference type="ChEBI" id="CHEBI:18420"/>
    </cofactor>
    <cofactor evidence="11">
        <name>Mn(2+)</name>
        <dbReference type="ChEBI" id="CHEBI:29035"/>
    </cofactor>
    <text evidence="11">Magnesium. Can also use manganese.</text>
</comment>
<dbReference type="EMBL" id="DWWS01000021">
    <property type="protein sequence ID" value="HJC23165.1"/>
    <property type="molecule type" value="Genomic_DNA"/>
</dbReference>
<evidence type="ECO:0000256" key="8">
    <source>
        <dbReference type="ARBA" id="ARBA00031306"/>
    </source>
</evidence>
<feature type="chain" id="PRO_5039762052" description="FAD:protein FMN transferase" evidence="12">
    <location>
        <begin position="28"/>
        <end position="360"/>
    </location>
</feature>
<organism evidence="13 14">
    <name type="scientific">Candidatus Eisenbergiella merdavium</name>
    <dbReference type="NCBI Taxonomy" id="2838551"/>
    <lineage>
        <taxon>Bacteria</taxon>
        <taxon>Bacillati</taxon>
        <taxon>Bacillota</taxon>
        <taxon>Clostridia</taxon>
        <taxon>Lachnospirales</taxon>
        <taxon>Lachnospiraceae</taxon>
        <taxon>Eisenbergiella</taxon>
    </lineage>
</organism>
<keyword evidence="12" id="KW-1003">Cell membrane</keyword>
<evidence type="ECO:0000256" key="6">
    <source>
        <dbReference type="ARBA" id="ARBA00022827"/>
    </source>
</evidence>
<keyword evidence="5 10" id="KW-0479">Metal-binding</keyword>
<evidence type="ECO:0000256" key="5">
    <source>
        <dbReference type="ARBA" id="ARBA00022723"/>
    </source>
</evidence>
<feature type="signal peptide" evidence="12">
    <location>
        <begin position="1"/>
        <end position="27"/>
    </location>
</feature>
<comment type="catalytic activity">
    <reaction evidence="9 10 12">
        <text>L-threonyl-[protein] + FAD = FMN-L-threonyl-[protein] + AMP + H(+)</text>
        <dbReference type="Rhea" id="RHEA:36847"/>
        <dbReference type="Rhea" id="RHEA-COMP:11060"/>
        <dbReference type="Rhea" id="RHEA-COMP:11061"/>
        <dbReference type="ChEBI" id="CHEBI:15378"/>
        <dbReference type="ChEBI" id="CHEBI:30013"/>
        <dbReference type="ChEBI" id="CHEBI:57692"/>
        <dbReference type="ChEBI" id="CHEBI:74257"/>
        <dbReference type="ChEBI" id="CHEBI:456215"/>
        <dbReference type="EC" id="2.7.1.180"/>
    </reaction>
</comment>
<accession>A0A9D2NED9</accession>
<dbReference type="AlphaFoldDB" id="A0A9D2NED9"/>
<comment type="subcellular location">
    <subcellularLocation>
        <location evidence="12">Cell inner membrane</location>
        <topology evidence="12">Lipid-anchor</topology>
        <orientation evidence="12">Periplasmic side</orientation>
    </subcellularLocation>
</comment>
<evidence type="ECO:0000256" key="11">
    <source>
        <dbReference type="PIRSR" id="PIRSR006268-2"/>
    </source>
</evidence>
<keyword evidence="12" id="KW-0449">Lipoprotein</keyword>
<evidence type="ECO:0000256" key="12">
    <source>
        <dbReference type="RuleBase" id="RU363002"/>
    </source>
</evidence>
<dbReference type="PROSITE" id="PS51257">
    <property type="entry name" value="PROKAR_LIPOPROTEIN"/>
    <property type="match status" value="1"/>
</dbReference>
<keyword evidence="6 10" id="KW-0274">FAD</keyword>
<feature type="binding site" evidence="11">
    <location>
        <position position="290"/>
    </location>
    <ligand>
        <name>Mg(2+)</name>
        <dbReference type="ChEBI" id="CHEBI:18420"/>
    </ligand>
</feature>
<dbReference type="PANTHER" id="PTHR30040">
    <property type="entry name" value="THIAMINE BIOSYNTHESIS LIPOPROTEIN APBE"/>
    <property type="match status" value="1"/>
</dbReference>
<comment type="caution">
    <text evidence="13">The sequence shown here is derived from an EMBL/GenBank/DDBJ whole genome shotgun (WGS) entry which is preliminary data.</text>
</comment>
<protein>
    <recommendedName>
        <fullName evidence="2 10">FAD:protein FMN transferase</fullName>
        <ecNumber evidence="1 10">2.7.1.180</ecNumber>
    </recommendedName>
    <alternativeName>
        <fullName evidence="8 10">Flavin transferase</fullName>
    </alternativeName>
</protein>
<evidence type="ECO:0000256" key="10">
    <source>
        <dbReference type="PIRNR" id="PIRNR006268"/>
    </source>
</evidence>
<dbReference type="InterPro" id="IPR024932">
    <property type="entry name" value="ApbE"/>
</dbReference>